<name>A0A1Z5HVR0_9FIRM</name>
<keyword evidence="3" id="KW-1185">Reference proteome</keyword>
<feature type="compositionally biased region" description="Low complexity" evidence="1">
    <location>
        <begin position="12"/>
        <end position="21"/>
    </location>
</feature>
<evidence type="ECO:0000313" key="3">
    <source>
        <dbReference type="Proteomes" id="UP000197032"/>
    </source>
</evidence>
<feature type="compositionally biased region" description="Gly residues" evidence="1">
    <location>
        <begin position="1"/>
        <end position="11"/>
    </location>
</feature>
<dbReference type="EMBL" id="BDGJ01000142">
    <property type="protein sequence ID" value="GAW93427.1"/>
    <property type="molecule type" value="Genomic_DNA"/>
</dbReference>
<gene>
    <name evidence="2" type="ORF">KKC1_25610</name>
</gene>
<dbReference type="AlphaFoldDB" id="A0A1Z5HVR0"/>
<organism evidence="2 3">
    <name type="scientific">Calderihabitans maritimus</name>
    <dbReference type="NCBI Taxonomy" id="1246530"/>
    <lineage>
        <taxon>Bacteria</taxon>
        <taxon>Bacillati</taxon>
        <taxon>Bacillota</taxon>
        <taxon>Clostridia</taxon>
        <taxon>Neomoorellales</taxon>
        <taxon>Calderihabitantaceae</taxon>
        <taxon>Calderihabitans</taxon>
    </lineage>
</organism>
<protein>
    <submittedName>
        <fullName evidence="2">Uncharacterized protein</fullName>
    </submittedName>
</protein>
<feature type="region of interest" description="Disordered" evidence="1">
    <location>
        <begin position="1"/>
        <end position="28"/>
    </location>
</feature>
<sequence>MEFRSNGGGEGAPEPQEESAALLLFREA</sequence>
<proteinExistence type="predicted"/>
<evidence type="ECO:0000256" key="1">
    <source>
        <dbReference type="SAM" id="MobiDB-lite"/>
    </source>
</evidence>
<accession>A0A1Z5HVR0</accession>
<reference evidence="3" key="1">
    <citation type="journal article" date="2017" name="Appl. Environ. Microbiol.">
        <title>Genomic Analysis of Calderihabitans maritimus KKC1, a Thermophilic, Hydrogenogenic, Carboxydotrophic Bacterium Isolated from Marine Sediment.</title>
        <authorList>
            <person name="Omae K."/>
            <person name="Yoneda Y."/>
            <person name="Fukuyama Y."/>
            <person name="Yoshida T."/>
            <person name="Sako Y."/>
        </authorList>
    </citation>
    <scope>NUCLEOTIDE SEQUENCE [LARGE SCALE GENOMIC DNA]</scope>
    <source>
        <strain evidence="3">KKC1</strain>
    </source>
</reference>
<evidence type="ECO:0000313" key="2">
    <source>
        <dbReference type="EMBL" id="GAW93427.1"/>
    </source>
</evidence>
<dbReference type="Proteomes" id="UP000197032">
    <property type="component" value="Unassembled WGS sequence"/>
</dbReference>
<comment type="caution">
    <text evidence="2">The sequence shown here is derived from an EMBL/GenBank/DDBJ whole genome shotgun (WGS) entry which is preliminary data.</text>
</comment>